<evidence type="ECO:0000313" key="3">
    <source>
        <dbReference type="Proteomes" id="UP000830671"/>
    </source>
</evidence>
<sequence>MAVVPLLLQARLVFRNVSGRMNKYLKVPTPTQTLGTVDAQDRFNSPSVHLKVPLTGTTLVQTVGMSLLLVWRFCRLESTHSAMSTSSYPVNLEPKDFRMFHYMYLYAVKQYPGLQGCRSANCYSLDPGLSARVLLWPTCKVTTDLVPIRGLLEPFSFAIGVGKTNAYAHGGEPGWMDACLKVEVTFFSFHKKVAPRFSRNRGLKTEQTKHHLVLLSRLPETLSKVDVVPRAATPRGYHGYPYGVRSIQRVFGAGAPAIGSDDGLRAPGRPHPRFDPTPMATNSVALHSLLVSTTVTCGARSSSPLSLCSCYAVPHMVERPAAVRYASAARFRSRIGCRVGKSTVQRGMPVLGLPAPTSSLSSALFASIGSWEPVPDSAADIEIEIPTMERANMPLVKLLFMRIMALRCRELETSMSKCQGSKVRGPVVPSRSQISSPSYTVHLPIFLRPNEKRKEPHTFFDFPRRLLENLGDLGTWGLLENIEREVCQSASLQGVMDAHSPPILNGPLSRFPPVKNDCPGRRPKIDAQCLLRPFQHLASLVLSLQPYRRDALQSSTIPDLRPPIHEPMQPILLNVPYYRAPACGSFPGNGSSGHRLVDNHRTVLIRNQDSPSFSLLMARITLYLLTQHRHASASKPFVLQPNIHSGTSTDAGSLPPAEKPKPSTSLAIVDSRKLLAQGMPILGLSLAIACPRILLDKRGRCQSQTRCLSEDVVDESNFIDHPTFAHLKTQPATRQFPRTVQNRG</sequence>
<gene>
    <name evidence="2" type="ORF">CLUP02_05736</name>
</gene>
<reference evidence="2" key="1">
    <citation type="journal article" date="2021" name="Mol. Plant Microbe Interact.">
        <title>Complete Genome Sequence of the Plant-Pathogenic Fungus Colletotrichum lupini.</title>
        <authorList>
            <person name="Baroncelli R."/>
            <person name="Pensec F."/>
            <person name="Da Lio D."/>
            <person name="Boufleur T."/>
            <person name="Vicente I."/>
            <person name="Sarrocco S."/>
            <person name="Picot A."/>
            <person name="Baraldi E."/>
            <person name="Sukno S."/>
            <person name="Thon M."/>
            <person name="Le Floch G."/>
        </authorList>
    </citation>
    <scope>NUCLEOTIDE SEQUENCE</scope>
    <source>
        <strain evidence="2">IMI 504893</strain>
    </source>
</reference>
<evidence type="ECO:0000256" key="1">
    <source>
        <dbReference type="SAM" id="MobiDB-lite"/>
    </source>
</evidence>
<accession>A0A9Q8SMS0</accession>
<dbReference type="EMBL" id="CP019475">
    <property type="protein sequence ID" value="UQC80254.1"/>
    <property type="molecule type" value="Genomic_DNA"/>
</dbReference>
<dbReference type="KEGG" id="clup:CLUP02_05736"/>
<proteinExistence type="predicted"/>
<dbReference type="RefSeq" id="XP_049141885.1">
    <property type="nucleotide sequence ID" value="XM_049284742.1"/>
</dbReference>
<name>A0A9Q8SMS0_9PEZI</name>
<dbReference type="AlphaFoldDB" id="A0A9Q8SMS0"/>
<protein>
    <submittedName>
        <fullName evidence="2">Uncharacterized protein</fullName>
    </submittedName>
</protein>
<keyword evidence="3" id="KW-1185">Reference proteome</keyword>
<dbReference type="Proteomes" id="UP000830671">
    <property type="component" value="Chromosome 3"/>
</dbReference>
<evidence type="ECO:0000313" key="2">
    <source>
        <dbReference type="EMBL" id="UQC80254.1"/>
    </source>
</evidence>
<organism evidence="2 3">
    <name type="scientific">Colletotrichum lupini</name>
    <dbReference type="NCBI Taxonomy" id="145971"/>
    <lineage>
        <taxon>Eukaryota</taxon>
        <taxon>Fungi</taxon>
        <taxon>Dikarya</taxon>
        <taxon>Ascomycota</taxon>
        <taxon>Pezizomycotina</taxon>
        <taxon>Sordariomycetes</taxon>
        <taxon>Hypocreomycetidae</taxon>
        <taxon>Glomerellales</taxon>
        <taxon>Glomerellaceae</taxon>
        <taxon>Colletotrichum</taxon>
        <taxon>Colletotrichum acutatum species complex</taxon>
    </lineage>
</organism>
<feature type="region of interest" description="Disordered" evidence="1">
    <location>
        <begin position="644"/>
        <end position="663"/>
    </location>
</feature>
<dbReference type="GeneID" id="73339752"/>